<feature type="region of interest" description="Disordered" evidence="12">
    <location>
        <begin position="1"/>
        <end position="29"/>
    </location>
</feature>
<dbReference type="WBParaSite" id="maker-uti_cns_0014638-snap-gene-0.3-mRNA-1">
    <property type="protein sequence ID" value="maker-uti_cns_0014638-snap-gene-0.3-mRNA-1"/>
    <property type="gene ID" value="maker-uti_cns_0014638-snap-gene-0.3"/>
</dbReference>
<evidence type="ECO:0000256" key="3">
    <source>
        <dbReference type="ARBA" id="ARBA00011738"/>
    </source>
</evidence>
<dbReference type="GO" id="GO:0005737">
    <property type="term" value="C:cytoplasm"/>
    <property type="evidence" value="ECO:0007669"/>
    <property type="project" value="TreeGrafter"/>
</dbReference>
<comment type="subunit">
    <text evidence="3">Homodimer.</text>
</comment>
<evidence type="ECO:0000256" key="10">
    <source>
        <dbReference type="ARBA" id="ARBA00041275"/>
    </source>
</evidence>
<evidence type="ECO:0000259" key="13">
    <source>
        <dbReference type="Pfam" id="PF02931"/>
    </source>
</evidence>
<name>A0A1I8IP91_9PLAT</name>
<dbReference type="GO" id="GO:0030170">
    <property type="term" value="F:pyridoxal phosphate binding"/>
    <property type="evidence" value="ECO:0007669"/>
    <property type="project" value="InterPro"/>
</dbReference>
<dbReference type="AlphaFoldDB" id="A0A1I8IP91"/>
<dbReference type="GO" id="GO:0019752">
    <property type="term" value="P:carboxylic acid metabolic process"/>
    <property type="evidence" value="ECO:0007669"/>
    <property type="project" value="InterPro"/>
</dbReference>
<dbReference type="Gene3D" id="1.20.1340.10">
    <property type="entry name" value="dopa decarboxylase, N-terminal domain"/>
    <property type="match status" value="1"/>
</dbReference>
<dbReference type="PANTHER" id="PTHR11999">
    <property type="entry name" value="GROUP II PYRIDOXAL-5-PHOSPHATE DECARBOXYLASE"/>
    <property type="match status" value="1"/>
</dbReference>
<dbReference type="GO" id="GO:0042423">
    <property type="term" value="P:catecholamine biosynthetic process"/>
    <property type="evidence" value="ECO:0007669"/>
    <property type="project" value="UniProtKB-KW"/>
</dbReference>
<proteinExistence type="inferred from homology"/>
<evidence type="ECO:0000256" key="2">
    <source>
        <dbReference type="ARBA" id="ARBA00009533"/>
    </source>
</evidence>
<dbReference type="GO" id="GO:0004058">
    <property type="term" value="F:aromatic-L-amino-acid decarboxylase activity"/>
    <property type="evidence" value="ECO:0007669"/>
    <property type="project" value="UniProtKB-EC"/>
</dbReference>
<dbReference type="Proteomes" id="UP000095280">
    <property type="component" value="Unplaced"/>
</dbReference>
<dbReference type="Pfam" id="PF00282">
    <property type="entry name" value="Pyridoxal_deC"/>
    <property type="match status" value="1"/>
</dbReference>
<dbReference type="Gene3D" id="2.70.170.10">
    <property type="entry name" value="Neurotransmitter-gated ion-channel ligand-binding domain"/>
    <property type="match status" value="1"/>
</dbReference>
<dbReference type="InterPro" id="IPR006202">
    <property type="entry name" value="Neur_chan_lig-bd"/>
</dbReference>
<organism evidence="14 15">
    <name type="scientific">Macrostomum lignano</name>
    <dbReference type="NCBI Taxonomy" id="282301"/>
    <lineage>
        <taxon>Eukaryota</taxon>
        <taxon>Metazoa</taxon>
        <taxon>Spiralia</taxon>
        <taxon>Lophotrochozoa</taxon>
        <taxon>Platyhelminthes</taxon>
        <taxon>Rhabditophora</taxon>
        <taxon>Macrostomorpha</taxon>
        <taxon>Macrostomida</taxon>
        <taxon>Macrostomidae</taxon>
        <taxon>Macrostomum</taxon>
    </lineage>
</organism>
<dbReference type="Gene3D" id="3.90.1150.10">
    <property type="entry name" value="Aspartate Aminotransferase, domain 1"/>
    <property type="match status" value="1"/>
</dbReference>
<dbReference type="FunFam" id="1.20.1340.10:FF:000001">
    <property type="entry name" value="Histidine decarboxylase"/>
    <property type="match status" value="1"/>
</dbReference>
<dbReference type="GO" id="GO:0016020">
    <property type="term" value="C:membrane"/>
    <property type="evidence" value="ECO:0007669"/>
    <property type="project" value="InterPro"/>
</dbReference>
<dbReference type="EC" id="4.1.1.28" evidence="8"/>
<evidence type="ECO:0000256" key="9">
    <source>
        <dbReference type="ARBA" id="ARBA00040968"/>
    </source>
</evidence>
<accession>A0A1I8IP91</accession>
<dbReference type="SUPFAM" id="SSF53383">
    <property type="entry name" value="PLP-dependent transferases"/>
    <property type="match status" value="1"/>
</dbReference>
<dbReference type="GO" id="GO:0005230">
    <property type="term" value="F:extracellular ligand-gated monoatomic ion channel activity"/>
    <property type="evidence" value="ECO:0007669"/>
    <property type="project" value="InterPro"/>
</dbReference>
<dbReference type="InterPro" id="IPR036734">
    <property type="entry name" value="Neur_chan_lig-bd_sf"/>
</dbReference>
<dbReference type="Pfam" id="PF02931">
    <property type="entry name" value="Neur_chan_LBD"/>
    <property type="match status" value="1"/>
</dbReference>
<dbReference type="PRINTS" id="PR00800">
    <property type="entry name" value="YHDCRBOXLASE"/>
</dbReference>
<evidence type="ECO:0000256" key="8">
    <source>
        <dbReference type="ARBA" id="ARBA00038886"/>
    </source>
</evidence>
<evidence type="ECO:0000256" key="1">
    <source>
        <dbReference type="ARBA" id="ARBA00001933"/>
    </source>
</evidence>
<evidence type="ECO:0000256" key="4">
    <source>
        <dbReference type="ARBA" id="ARBA00022584"/>
    </source>
</evidence>
<keyword evidence="5" id="KW-0210">Decarboxylase</keyword>
<evidence type="ECO:0000256" key="11">
    <source>
        <dbReference type="PIRSR" id="PIRSR602129-50"/>
    </source>
</evidence>
<sequence>MAALGLDSAESAKAALPDPTADENGGEENDVKVDIKRGMDTATFRRVGKQMVDYVADYLENIGDRPVLPNVQPGYLRDLLPGAAPERPEDFEKVMEDVESKIMPGITHWNHPNFHAYYPSLNSYPSILGDLLSSAIGCVGFSWIASPAATELEVIVCDWMVKAMDLPSHFLSTSETGGAVIHGTATESTLTCMLAARERAIKDWLKEHPESGYFDAFSRLVCYSTDQTHSMIVRNASFIGIEIRRLHLPEGRTSLNRKEFVQAVEEDKAKGRIPFFVCGSFGTTSSCDFDPVEEIGPVCMSERIWLHIDAAYAGAFLFCPEYRPLMRGIEYADSFNFNPHKMMHVNFDCSALFLRCVEDLFDGLKEDLLSGLKLMKIFKEQGIPDYRHWEIPLGRRFRALKIWFVLRSMGLQGLRKSLRHHVQMADHFAERMGADPEFEVLTKSLGLVTFRVKDTDAVNALLYNLICDDGRIHLNAAETGNPPTYYLRFVCTSHAEQKDVDFAFDVIKSLTARLRSRRLSLSEVQAEREKMLNNLAQQRRITSTVTSPPLPTLCKDTQKQILEEQIFSKSLSRPVNERPELSIKRPLPDNQAVSGWYLLHSVLPRLGRMRNEYNKDYEINLYMREQWWDPRLAFNRSHMCGMEFMKLPDRAWDKIWVPDVFFRNEKKATFHEVTLPNRLMRLYPNGTVYYAAK</sequence>
<dbReference type="Gene3D" id="3.40.640.10">
    <property type="entry name" value="Type I PLP-dependent aspartate aminotransferase-like (Major domain)"/>
    <property type="match status" value="1"/>
</dbReference>
<protein>
    <recommendedName>
        <fullName evidence="9">Aromatic-L-amino-acid decarboxylase</fullName>
        <ecNumber evidence="8">4.1.1.28</ecNumber>
    </recommendedName>
    <alternativeName>
        <fullName evidence="10">DOPA decarboxylase</fullName>
    </alternativeName>
</protein>
<reference evidence="15" key="1">
    <citation type="submission" date="2016-11" db="UniProtKB">
        <authorList>
            <consortium name="WormBaseParasite"/>
        </authorList>
    </citation>
    <scope>IDENTIFICATION</scope>
</reference>
<dbReference type="PROSITE" id="PS00392">
    <property type="entry name" value="DDC_GAD_HDC_YDC"/>
    <property type="match status" value="1"/>
</dbReference>
<keyword evidence="4" id="KW-0127">Catecholamine biosynthesis</keyword>
<dbReference type="SUPFAM" id="SSF63712">
    <property type="entry name" value="Nicotinic receptor ligand binding domain-like"/>
    <property type="match status" value="1"/>
</dbReference>
<feature type="modified residue" description="N6-(pyridoxal phosphate)lysine" evidence="11">
    <location>
        <position position="341"/>
    </location>
</feature>
<dbReference type="InterPro" id="IPR010977">
    <property type="entry name" value="Aromatic_deC"/>
</dbReference>
<comment type="similarity">
    <text evidence="2">Belongs to the group II decarboxylase family.</text>
</comment>
<dbReference type="InterPro" id="IPR015424">
    <property type="entry name" value="PyrdxlP-dep_Trfase"/>
</dbReference>
<keyword evidence="7" id="KW-0456">Lyase</keyword>
<evidence type="ECO:0000256" key="12">
    <source>
        <dbReference type="SAM" id="MobiDB-lite"/>
    </source>
</evidence>
<keyword evidence="6 11" id="KW-0663">Pyridoxal phosphate</keyword>
<evidence type="ECO:0000256" key="7">
    <source>
        <dbReference type="ARBA" id="ARBA00023239"/>
    </source>
</evidence>
<dbReference type="GO" id="GO:0006520">
    <property type="term" value="P:amino acid metabolic process"/>
    <property type="evidence" value="ECO:0007669"/>
    <property type="project" value="InterPro"/>
</dbReference>
<dbReference type="InterPro" id="IPR021115">
    <property type="entry name" value="Pyridoxal-P_BS"/>
</dbReference>
<dbReference type="InterPro" id="IPR015421">
    <property type="entry name" value="PyrdxlP-dep_Trfase_major"/>
</dbReference>
<comment type="cofactor">
    <cofactor evidence="1 11">
        <name>pyridoxal 5'-phosphate</name>
        <dbReference type="ChEBI" id="CHEBI:597326"/>
    </cofactor>
</comment>
<dbReference type="PANTHER" id="PTHR11999:SF167">
    <property type="entry name" value="AROMATIC-L-AMINO-ACID DECARBOXYLASE"/>
    <property type="match status" value="1"/>
</dbReference>
<dbReference type="GO" id="GO:0042427">
    <property type="term" value="P:serotonin biosynthetic process"/>
    <property type="evidence" value="ECO:0007669"/>
    <property type="project" value="TreeGrafter"/>
</dbReference>
<evidence type="ECO:0000313" key="14">
    <source>
        <dbReference type="Proteomes" id="UP000095280"/>
    </source>
</evidence>
<dbReference type="InterPro" id="IPR002129">
    <property type="entry name" value="PyrdxlP-dep_de-COase"/>
</dbReference>
<evidence type="ECO:0000256" key="6">
    <source>
        <dbReference type="ARBA" id="ARBA00022898"/>
    </source>
</evidence>
<evidence type="ECO:0000256" key="5">
    <source>
        <dbReference type="ARBA" id="ARBA00022793"/>
    </source>
</evidence>
<evidence type="ECO:0000313" key="15">
    <source>
        <dbReference type="WBParaSite" id="maker-uti_cns_0014638-snap-gene-0.3-mRNA-1"/>
    </source>
</evidence>
<dbReference type="InterPro" id="IPR015422">
    <property type="entry name" value="PyrdxlP-dep_Trfase_small"/>
</dbReference>
<feature type="domain" description="Neurotransmitter-gated ion-channel ligand-binding" evidence="13">
    <location>
        <begin position="611"/>
        <end position="691"/>
    </location>
</feature>
<keyword evidence="14" id="KW-1185">Reference proteome</keyword>